<dbReference type="GO" id="GO:0005886">
    <property type="term" value="C:plasma membrane"/>
    <property type="evidence" value="ECO:0007669"/>
    <property type="project" value="TreeGrafter"/>
</dbReference>
<evidence type="ECO:0000256" key="3">
    <source>
        <dbReference type="ARBA" id="ARBA00022989"/>
    </source>
</evidence>
<organism evidence="6 7">
    <name type="scientific">Ladona fulva</name>
    <name type="common">Scarce chaser dragonfly</name>
    <name type="synonym">Libellula fulva</name>
    <dbReference type="NCBI Taxonomy" id="123851"/>
    <lineage>
        <taxon>Eukaryota</taxon>
        <taxon>Metazoa</taxon>
        <taxon>Ecdysozoa</taxon>
        <taxon>Arthropoda</taxon>
        <taxon>Hexapoda</taxon>
        <taxon>Insecta</taxon>
        <taxon>Pterygota</taxon>
        <taxon>Palaeoptera</taxon>
        <taxon>Odonata</taxon>
        <taxon>Epiprocta</taxon>
        <taxon>Anisoptera</taxon>
        <taxon>Libelluloidea</taxon>
        <taxon>Libellulidae</taxon>
        <taxon>Ladona</taxon>
    </lineage>
</organism>
<reference evidence="6" key="2">
    <citation type="submission" date="2017-10" db="EMBL/GenBank/DDBJ databases">
        <title>Ladona fulva Genome sequencing and assembly.</title>
        <authorList>
            <person name="Murali S."/>
            <person name="Richards S."/>
            <person name="Bandaranaike D."/>
            <person name="Bellair M."/>
            <person name="Blankenburg K."/>
            <person name="Chao H."/>
            <person name="Dinh H."/>
            <person name="Doddapaneni H."/>
            <person name="Dugan-Rocha S."/>
            <person name="Elkadiri S."/>
            <person name="Gnanaolivu R."/>
            <person name="Hernandez B."/>
            <person name="Skinner E."/>
            <person name="Javaid M."/>
            <person name="Lee S."/>
            <person name="Li M."/>
            <person name="Ming W."/>
            <person name="Munidasa M."/>
            <person name="Muniz J."/>
            <person name="Nguyen L."/>
            <person name="Hughes D."/>
            <person name="Osuji N."/>
            <person name="Pu L.-L."/>
            <person name="Puazo M."/>
            <person name="Qu C."/>
            <person name="Quiroz J."/>
            <person name="Raj R."/>
            <person name="Weissenberger G."/>
            <person name="Xin Y."/>
            <person name="Zou X."/>
            <person name="Han Y."/>
            <person name="Worley K."/>
            <person name="Muzny D."/>
            <person name="Gibbs R."/>
        </authorList>
    </citation>
    <scope>NUCLEOTIDE SEQUENCE</scope>
    <source>
        <strain evidence="6">Sampled in the wild</strain>
    </source>
</reference>
<dbReference type="GO" id="GO:0038166">
    <property type="term" value="P:angiotensin-activated signaling pathway"/>
    <property type="evidence" value="ECO:0007669"/>
    <property type="project" value="InterPro"/>
</dbReference>
<dbReference type="EMBL" id="KZ308318">
    <property type="protein sequence ID" value="KAG8227312.1"/>
    <property type="molecule type" value="Genomic_DNA"/>
</dbReference>
<dbReference type="PANTHER" id="PTHR16521">
    <property type="entry name" value="TYPE-1 ANGIOTENSIN II RECEPTOR-ASSOCIATED PROTEIN"/>
    <property type="match status" value="1"/>
</dbReference>
<dbReference type="InterPro" id="IPR009436">
    <property type="entry name" value="AGTRAP"/>
</dbReference>
<dbReference type="OrthoDB" id="8191171at2759"/>
<evidence type="ECO:0000313" key="6">
    <source>
        <dbReference type="EMBL" id="KAG8227312.1"/>
    </source>
</evidence>
<dbReference type="AlphaFoldDB" id="A0A8K0K2W1"/>
<feature type="transmembrane region" description="Helical" evidence="5">
    <location>
        <begin position="35"/>
        <end position="50"/>
    </location>
</feature>
<gene>
    <name evidence="6" type="ORF">J437_LFUL004860</name>
</gene>
<protein>
    <recommendedName>
        <fullName evidence="8">Type-1 angiotensin II receptor-associated protein</fullName>
    </recommendedName>
</protein>
<evidence type="ECO:0000256" key="4">
    <source>
        <dbReference type="ARBA" id="ARBA00023136"/>
    </source>
</evidence>
<evidence type="ECO:0000256" key="1">
    <source>
        <dbReference type="ARBA" id="ARBA00004141"/>
    </source>
</evidence>
<keyword evidence="3 5" id="KW-1133">Transmembrane helix</keyword>
<sequence length="175" mass="19130">MVDLAQNTHIKAISLIHFVLITWGAQGSWCPSSYLFYNILFMIALFWGIHQKETSEPVQIAFVIDVISIFFDVVLLASFFPTGFLSRERFSAAVAILNLIFRPFSAFGLYRICQDRDGVIASGGNFPGNFDIFGGTGGSQRSPYEDIDGSPARGATVGNSASMFPEAKTAPSYHG</sequence>
<proteinExistence type="predicted"/>
<dbReference type="PANTHER" id="PTHR16521:SF3">
    <property type="entry name" value="TYPE-1 ANGIOTENSIN II RECEPTOR-ASSOCIATED PROTEIN"/>
    <property type="match status" value="1"/>
</dbReference>
<feature type="transmembrane region" description="Helical" evidence="5">
    <location>
        <begin position="62"/>
        <end position="84"/>
    </location>
</feature>
<keyword evidence="2 5" id="KW-0812">Transmembrane</keyword>
<evidence type="ECO:0008006" key="8">
    <source>
        <dbReference type="Google" id="ProtNLM"/>
    </source>
</evidence>
<keyword evidence="4 5" id="KW-0472">Membrane</keyword>
<evidence type="ECO:0000313" key="7">
    <source>
        <dbReference type="Proteomes" id="UP000792457"/>
    </source>
</evidence>
<keyword evidence="7" id="KW-1185">Reference proteome</keyword>
<feature type="transmembrane region" description="Helical" evidence="5">
    <location>
        <begin position="12"/>
        <end position="29"/>
    </location>
</feature>
<accession>A0A8K0K2W1</accession>
<dbReference type="Proteomes" id="UP000792457">
    <property type="component" value="Unassembled WGS sequence"/>
</dbReference>
<name>A0A8K0K2W1_LADFU</name>
<evidence type="ECO:0000256" key="5">
    <source>
        <dbReference type="SAM" id="Phobius"/>
    </source>
</evidence>
<dbReference type="SMART" id="SM00805">
    <property type="entry name" value="AGTRAP"/>
    <property type="match status" value="1"/>
</dbReference>
<feature type="transmembrane region" description="Helical" evidence="5">
    <location>
        <begin position="90"/>
        <end position="110"/>
    </location>
</feature>
<evidence type="ECO:0000256" key="2">
    <source>
        <dbReference type="ARBA" id="ARBA00022692"/>
    </source>
</evidence>
<reference evidence="6" key="1">
    <citation type="submission" date="2013-04" db="EMBL/GenBank/DDBJ databases">
        <authorList>
            <person name="Qu J."/>
            <person name="Murali S.C."/>
            <person name="Bandaranaike D."/>
            <person name="Bellair M."/>
            <person name="Blankenburg K."/>
            <person name="Chao H."/>
            <person name="Dinh H."/>
            <person name="Doddapaneni H."/>
            <person name="Downs B."/>
            <person name="Dugan-Rocha S."/>
            <person name="Elkadiri S."/>
            <person name="Gnanaolivu R.D."/>
            <person name="Hernandez B."/>
            <person name="Javaid M."/>
            <person name="Jayaseelan J.C."/>
            <person name="Lee S."/>
            <person name="Li M."/>
            <person name="Ming W."/>
            <person name="Munidasa M."/>
            <person name="Muniz J."/>
            <person name="Nguyen L."/>
            <person name="Ongeri F."/>
            <person name="Osuji N."/>
            <person name="Pu L.-L."/>
            <person name="Puazo M."/>
            <person name="Qu C."/>
            <person name="Quiroz J."/>
            <person name="Raj R."/>
            <person name="Weissenberger G."/>
            <person name="Xin Y."/>
            <person name="Zou X."/>
            <person name="Han Y."/>
            <person name="Richards S."/>
            <person name="Worley K."/>
            <person name="Muzny D."/>
            <person name="Gibbs R."/>
        </authorList>
    </citation>
    <scope>NUCLEOTIDE SEQUENCE</scope>
    <source>
        <strain evidence="6">Sampled in the wild</strain>
    </source>
</reference>
<dbReference type="Pfam" id="PF06396">
    <property type="entry name" value="AGTRAP"/>
    <property type="match status" value="1"/>
</dbReference>
<comment type="subcellular location">
    <subcellularLocation>
        <location evidence="1">Membrane</location>
        <topology evidence="1">Multi-pass membrane protein</topology>
    </subcellularLocation>
</comment>
<comment type="caution">
    <text evidence="6">The sequence shown here is derived from an EMBL/GenBank/DDBJ whole genome shotgun (WGS) entry which is preliminary data.</text>
</comment>